<evidence type="ECO:0000313" key="1">
    <source>
        <dbReference type="EMBL" id="MBA8952651.1"/>
    </source>
</evidence>
<comment type="caution">
    <text evidence="1">The sequence shown here is derived from an EMBL/GenBank/DDBJ whole genome shotgun (WGS) entry which is preliminary data.</text>
</comment>
<dbReference type="Proteomes" id="UP000572680">
    <property type="component" value="Unassembled WGS sequence"/>
</dbReference>
<name>A0A7W3LQU2_ACTNM</name>
<organism evidence="1 2">
    <name type="scientific">Actinomadura namibiensis</name>
    <dbReference type="NCBI Taxonomy" id="182080"/>
    <lineage>
        <taxon>Bacteria</taxon>
        <taxon>Bacillati</taxon>
        <taxon>Actinomycetota</taxon>
        <taxon>Actinomycetes</taxon>
        <taxon>Streptosporangiales</taxon>
        <taxon>Thermomonosporaceae</taxon>
        <taxon>Actinomadura</taxon>
    </lineage>
</organism>
<dbReference type="EMBL" id="JACJIA010000005">
    <property type="protein sequence ID" value="MBA8952651.1"/>
    <property type="molecule type" value="Genomic_DNA"/>
</dbReference>
<dbReference type="AlphaFoldDB" id="A0A7W3LQU2"/>
<protein>
    <submittedName>
        <fullName evidence="1">Uncharacterized protein</fullName>
    </submittedName>
</protein>
<keyword evidence="2" id="KW-1185">Reference proteome</keyword>
<evidence type="ECO:0000313" key="2">
    <source>
        <dbReference type="Proteomes" id="UP000572680"/>
    </source>
</evidence>
<sequence length="33" mass="3525">MLGSTALLDMTTLTGYARPAVRDRHLLGSPPGR</sequence>
<proteinExistence type="predicted"/>
<accession>A0A7W3LQU2</accession>
<gene>
    <name evidence="1" type="ORF">HNR61_004297</name>
</gene>
<reference evidence="1 2" key="1">
    <citation type="submission" date="2020-08" db="EMBL/GenBank/DDBJ databases">
        <title>Genomic Encyclopedia of Type Strains, Phase IV (KMG-IV): sequencing the most valuable type-strain genomes for metagenomic binning, comparative biology and taxonomic classification.</title>
        <authorList>
            <person name="Goeker M."/>
        </authorList>
    </citation>
    <scope>NUCLEOTIDE SEQUENCE [LARGE SCALE GENOMIC DNA]</scope>
    <source>
        <strain evidence="1 2">DSM 44197</strain>
    </source>
</reference>